<sequence length="343" mass="39472">MEPTISLPSPQPPQPLFRTPGGLLNDKENMPKSGANRKRSHSAPNSHTFSQNTAHSTTTPQCQRVLRRKHACCKNFGVDVLPYTLHLHSDELHQCKKSSVQLRNYPRPTYRPRHNRTLSNRRRSRLMVPGNHEQKLLSRPGPEPNARLPLPTQRRLPLDHTSDILIRNQQPLTTCFRKKAEVLRQKQELRATISIVLIILLYLLLHSLQLYTVARKWQLLINHQCPNRSDYFQSYLAHILSMVSASVNAFVFIAFTNRLKKYVQMLIRKTSRTLSNSSEPPLSPKTTITIEGSHTHSHPHNSKAMKLLLKFYLIYANLDLPSYVAEQTSLIRAANERWTVITQ</sequence>
<keyword evidence="3" id="KW-1185">Reference proteome</keyword>
<keyword evidence="2" id="KW-0812">Transmembrane</keyword>
<feature type="compositionally biased region" description="Polar residues" evidence="1">
    <location>
        <begin position="42"/>
        <end position="61"/>
    </location>
</feature>
<protein>
    <submittedName>
        <fullName evidence="4">G_PROTEIN_RECEP_F1_2 domain-containing protein</fullName>
    </submittedName>
</protein>
<organism evidence="3 4">
    <name type="scientific">Heterorhabditis bacteriophora</name>
    <name type="common">Entomopathogenic nematode worm</name>
    <dbReference type="NCBI Taxonomy" id="37862"/>
    <lineage>
        <taxon>Eukaryota</taxon>
        <taxon>Metazoa</taxon>
        <taxon>Ecdysozoa</taxon>
        <taxon>Nematoda</taxon>
        <taxon>Chromadorea</taxon>
        <taxon>Rhabditida</taxon>
        <taxon>Rhabditina</taxon>
        <taxon>Rhabditomorpha</taxon>
        <taxon>Strongyloidea</taxon>
        <taxon>Heterorhabditidae</taxon>
        <taxon>Heterorhabditis</taxon>
    </lineage>
</organism>
<name>A0A1I7WQQ7_HETBA</name>
<feature type="transmembrane region" description="Helical" evidence="2">
    <location>
        <begin position="193"/>
        <end position="214"/>
    </location>
</feature>
<evidence type="ECO:0000313" key="4">
    <source>
        <dbReference type="WBParaSite" id="Hba_07428"/>
    </source>
</evidence>
<evidence type="ECO:0000313" key="3">
    <source>
        <dbReference type="Proteomes" id="UP000095283"/>
    </source>
</evidence>
<dbReference type="AlphaFoldDB" id="A0A1I7WQQ7"/>
<accession>A0A1I7WQQ7</accession>
<dbReference type="Proteomes" id="UP000095283">
    <property type="component" value="Unplaced"/>
</dbReference>
<dbReference type="SUPFAM" id="SSF81321">
    <property type="entry name" value="Family A G protein-coupled receptor-like"/>
    <property type="match status" value="1"/>
</dbReference>
<reference evidence="4" key="1">
    <citation type="submission" date="2016-11" db="UniProtKB">
        <authorList>
            <consortium name="WormBaseParasite"/>
        </authorList>
    </citation>
    <scope>IDENTIFICATION</scope>
</reference>
<evidence type="ECO:0000256" key="1">
    <source>
        <dbReference type="SAM" id="MobiDB-lite"/>
    </source>
</evidence>
<dbReference type="Gene3D" id="1.20.1070.10">
    <property type="entry name" value="Rhodopsin 7-helix transmembrane proteins"/>
    <property type="match status" value="1"/>
</dbReference>
<proteinExistence type="predicted"/>
<feature type="region of interest" description="Disordered" evidence="1">
    <location>
        <begin position="1"/>
        <end position="61"/>
    </location>
</feature>
<evidence type="ECO:0000256" key="2">
    <source>
        <dbReference type="SAM" id="Phobius"/>
    </source>
</evidence>
<feature type="transmembrane region" description="Helical" evidence="2">
    <location>
        <begin position="234"/>
        <end position="255"/>
    </location>
</feature>
<dbReference type="WBParaSite" id="Hba_07428">
    <property type="protein sequence ID" value="Hba_07428"/>
    <property type="gene ID" value="Hba_07428"/>
</dbReference>
<feature type="region of interest" description="Disordered" evidence="1">
    <location>
        <begin position="128"/>
        <end position="148"/>
    </location>
</feature>
<keyword evidence="2" id="KW-0472">Membrane</keyword>
<keyword evidence="2" id="KW-1133">Transmembrane helix</keyword>